<accession>A0ABS6EQ55</accession>
<protein>
    <submittedName>
        <fullName evidence="1">Helix-turn-helix transcriptional regulator</fullName>
    </submittedName>
</protein>
<comment type="caution">
    <text evidence="1">The sequence shown here is derived from an EMBL/GenBank/DDBJ whole genome shotgun (WGS) entry which is preliminary data.</text>
</comment>
<name>A0ABS6EQ55_9FIRM</name>
<organism evidence="1 2">
    <name type="scientific">Butyricicoccus intestinisimiae</name>
    <dbReference type="NCBI Taxonomy" id="2841509"/>
    <lineage>
        <taxon>Bacteria</taxon>
        <taxon>Bacillati</taxon>
        <taxon>Bacillota</taxon>
        <taxon>Clostridia</taxon>
        <taxon>Eubacteriales</taxon>
        <taxon>Butyricicoccaceae</taxon>
        <taxon>Butyricicoccus</taxon>
    </lineage>
</organism>
<gene>
    <name evidence="1" type="ORF">KQI75_04010</name>
</gene>
<sequence length="70" mass="7824">MGMEQRIKAAAAYAGISQAELARRIEMTPSNFNQKLKRETFTEPELRVIAAALDAEFVPFSFAFKDGTKI</sequence>
<evidence type="ECO:0000313" key="2">
    <source>
        <dbReference type="Proteomes" id="UP000783588"/>
    </source>
</evidence>
<keyword evidence="2" id="KW-1185">Reference proteome</keyword>
<proteinExistence type="predicted"/>
<reference evidence="1 2" key="1">
    <citation type="submission" date="2021-06" db="EMBL/GenBank/DDBJ databases">
        <authorList>
            <person name="Sun Q."/>
            <person name="Li D."/>
        </authorList>
    </citation>
    <scope>NUCLEOTIDE SEQUENCE [LARGE SCALE GENOMIC DNA]</scope>
    <source>
        <strain evidence="1 2">MSJd-7</strain>
    </source>
</reference>
<dbReference type="Proteomes" id="UP000783588">
    <property type="component" value="Unassembled WGS sequence"/>
</dbReference>
<evidence type="ECO:0000313" key="1">
    <source>
        <dbReference type="EMBL" id="MBU5489796.1"/>
    </source>
</evidence>
<dbReference type="EMBL" id="JAHLQI010000002">
    <property type="protein sequence ID" value="MBU5489796.1"/>
    <property type="molecule type" value="Genomic_DNA"/>
</dbReference>
<dbReference type="RefSeq" id="WP_216469450.1">
    <property type="nucleotide sequence ID" value="NZ_JAHLQI010000002.1"/>
</dbReference>